<dbReference type="Proteomes" id="UP000239471">
    <property type="component" value="Unassembled WGS sequence"/>
</dbReference>
<dbReference type="RefSeq" id="WP_106061421.1">
    <property type="nucleotide sequence ID" value="NZ_PVXQ01000075.1"/>
</dbReference>
<dbReference type="GO" id="GO:0006355">
    <property type="term" value="P:regulation of DNA-templated transcription"/>
    <property type="evidence" value="ECO:0007669"/>
    <property type="project" value="InterPro"/>
</dbReference>
<evidence type="ECO:0000259" key="2">
    <source>
        <dbReference type="PROSITE" id="PS51372"/>
    </source>
</evidence>
<keyword evidence="4" id="KW-1185">Reference proteome</keyword>
<protein>
    <submittedName>
        <fullName evidence="3">PtsGHI operon antiterminator</fullName>
    </submittedName>
</protein>
<dbReference type="InterPro" id="IPR004341">
    <property type="entry name" value="CAT_RNA-bd_dom"/>
</dbReference>
<accession>A0A2T0B4Q5</accession>
<dbReference type="AlphaFoldDB" id="A0A2T0B4Q5"/>
<name>A0A2T0B4Q5_9CLOT</name>
<dbReference type="SUPFAM" id="SSF50151">
    <property type="entry name" value="SacY-like RNA-binding domain"/>
    <property type="match status" value="1"/>
</dbReference>
<dbReference type="InterPro" id="IPR036650">
    <property type="entry name" value="CAT_RNA-bd_dom_sf"/>
</dbReference>
<dbReference type="InterPro" id="IPR050661">
    <property type="entry name" value="BglG_antiterminators"/>
</dbReference>
<dbReference type="EMBL" id="PVXQ01000075">
    <property type="protein sequence ID" value="PRR78866.1"/>
    <property type="molecule type" value="Genomic_DNA"/>
</dbReference>
<dbReference type="PANTHER" id="PTHR30185:SF16">
    <property type="entry name" value="PROTEIN GLCT"/>
    <property type="match status" value="1"/>
</dbReference>
<evidence type="ECO:0000313" key="4">
    <source>
        <dbReference type="Proteomes" id="UP000239471"/>
    </source>
</evidence>
<reference evidence="3 4" key="1">
    <citation type="submission" date="2018-03" db="EMBL/GenBank/DDBJ databases">
        <title>Genome sequence of Clostridium vincentii DSM 10228.</title>
        <authorList>
            <person name="Poehlein A."/>
            <person name="Daniel R."/>
        </authorList>
    </citation>
    <scope>NUCLEOTIDE SEQUENCE [LARGE SCALE GENOMIC DNA]</scope>
    <source>
        <strain evidence="3 4">DSM 10228</strain>
    </source>
</reference>
<gene>
    <name evidence="3" type="primary">glcT</name>
    <name evidence="3" type="ORF">CLVI_34320</name>
</gene>
<sequence length="287" mass="33101">MSIVLDREEVVGKVFNNNIVLVNSESKEKILFAKGIGFAKKSGEIIKRGTIVDKIFTIEDNENRINFNNMIELVESDFLAVCEEGIYEISKEINKELNENIHIALIDHLQFAVKRMRSKEIIENPFLVEIETLYPKAYSLAKMVADKVANYCKVQIPDGEVAFIALHIHSAINDGNVSNALRRNYLGSTIVEHVEERLNIKIDKKSLDYARFLTHIKFALQRILENRNADNPLGEMIRKTYNESYLIAEEVADIIGKELKVKVKDDEVTFLTIHIERFRMSLKVYYY</sequence>
<dbReference type="OrthoDB" id="9813552at2"/>
<dbReference type="Pfam" id="PF00874">
    <property type="entry name" value="PRD"/>
    <property type="match status" value="2"/>
</dbReference>
<organism evidence="3 4">
    <name type="scientific">Clostridium vincentii</name>
    <dbReference type="NCBI Taxonomy" id="52704"/>
    <lineage>
        <taxon>Bacteria</taxon>
        <taxon>Bacillati</taxon>
        <taxon>Bacillota</taxon>
        <taxon>Clostridia</taxon>
        <taxon>Eubacteriales</taxon>
        <taxon>Clostridiaceae</taxon>
        <taxon>Clostridium</taxon>
    </lineage>
</organism>
<proteinExistence type="predicted"/>
<dbReference type="Gene3D" id="1.10.1790.10">
    <property type="entry name" value="PRD domain"/>
    <property type="match status" value="2"/>
</dbReference>
<dbReference type="SMART" id="SM01061">
    <property type="entry name" value="CAT_RBD"/>
    <property type="match status" value="1"/>
</dbReference>
<evidence type="ECO:0000256" key="1">
    <source>
        <dbReference type="ARBA" id="ARBA00022737"/>
    </source>
</evidence>
<dbReference type="PROSITE" id="PS51372">
    <property type="entry name" value="PRD_2"/>
    <property type="match status" value="2"/>
</dbReference>
<dbReference type="SUPFAM" id="SSF63520">
    <property type="entry name" value="PTS-regulatory domain, PRD"/>
    <property type="match status" value="2"/>
</dbReference>
<dbReference type="Pfam" id="PF03123">
    <property type="entry name" value="CAT_RBD"/>
    <property type="match status" value="1"/>
</dbReference>
<dbReference type="InterPro" id="IPR036634">
    <property type="entry name" value="PRD_sf"/>
</dbReference>
<comment type="caution">
    <text evidence="3">The sequence shown here is derived from an EMBL/GenBank/DDBJ whole genome shotgun (WGS) entry which is preliminary data.</text>
</comment>
<evidence type="ECO:0000313" key="3">
    <source>
        <dbReference type="EMBL" id="PRR78866.1"/>
    </source>
</evidence>
<dbReference type="GO" id="GO:0003723">
    <property type="term" value="F:RNA binding"/>
    <property type="evidence" value="ECO:0007669"/>
    <property type="project" value="InterPro"/>
</dbReference>
<feature type="domain" description="PRD" evidence="2">
    <location>
        <begin position="73"/>
        <end position="178"/>
    </location>
</feature>
<keyword evidence="1" id="KW-0677">Repeat</keyword>
<feature type="domain" description="PRD" evidence="2">
    <location>
        <begin position="179"/>
        <end position="285"/>
    </location>
</feature>
<dbReference type="PANTHER" id="PTHR30185">
    <property type="entry name" value="CRYPTIC BETA-GLUCOSIDE BGL OPERON ANTITERMINATOR"/>
    <property type="match status" value="1"/>
</dbReference>
<dbReference type="Gene3D" id="2.30.24.10">
    <property type="entry name" value="CAT RNA-binding domain"/>
    <property type="match status" value="1"/>
</dbReference>
<dbReference type="InterPro" id="IPR011608">
    <property type="entry name" value="PRD"/>
</dbReference>